<organism evidence="2">
    <name type="scientific">Medicago truncatula</name>
    <name type="common">Barrel medic</name>
    <name type="synonym">Medicago tribuloides</name>
    <dbReference type="NCBI Taxonomy" id="3880"/>
    <lineage>
        <taxon>Eukaryota</taxon>
        <taxon>Viridiplantae</taxon>
        <taxon>Streptophyta</taxon>
        <taxon>Embryophyta</taxon>
        <taxon>Tracheophyta</taxon>
        <taxon>Spermatophyta</taxon>
        <taxon>Magnoliopsida</taxon>
        <taxon>eudicotyledons</taxon>
        <taxon>Gunneridae</taxon>
        <taxon>Pentapetalae</taxon>
        <taxon>rosids</taxon>
        <taxon>fabids</taxon>
        <taxon>Fabales</taxon>
        <taxon>Fabaceae</taxon>
        <taxon>Papilionoideae</taxon>
        <taxon>50 kb inversion clade</taxon>
        <taxon>NPAAA clade</taxon>
        <taxon>Hologalegina</taxon>
        <taxon>IRL clade</taxon>
        <taxon>Trifolieae</taxon>
        <taxon>Medicago</taxon>
    </lineage>
</organism>
<dbReference type="Proteomes" id="UP000265566">
    <property type="component" value="Chromosome 5"/>
</dbReference>
<feature type="transmembrane region" description="Helical" evidence="1">
    <location>
        <begin position="12"/>
        <end position="31"/>
    </location>
</feature>
<evidence type="ECO:0000256" key="1">
    <source>
        <dbReference type="SAM" id="Phobius"/>
    </source>
</evidence>
<protein>
    <recommendedName>
        <fullName evidence="3">Transmembrane protein</fullName>
    </recommendedName>
</protein>
<keyword evidence="1" id="KW-0472">Membrane</keyword>
<proteinExistence type="predicted"/>
<evidence type="ECO:0000313" key="2">
    <source>
        <dbReference type="EMBL" id="RHN53946.1"/>
    </source>
</evidence>
<accession>A0A396HKW8</accession>
<dbReference type="Gramene" id="rna28921">
    <property type="protein sequence ID" value="RHN53946.1"/>
    <property type="gene ID" value="gene28921"/>
</dbReference>
<keyword evidence="1" id="KW-0812">Transmembrane</keyword>
<keyword evidence="1" id="KW-1133">Transmembrane helix</keyword>
<dbReference type="EMBL" id="PSQE01000005">
    <property type="protein sequence ID" value="RHN53946.1"/>
    <property type="molecule type" value="Genomic_DNA"/>
</dbReference>
<comment type="caution">
    <text evidence="2">The sequence shown here is derived from an EMBL/GenBank/DDBJ whole genome shotgun (WGS) entry which is preliminary data.</text>
</comment>
<name>A0A396HKW8_MEDTR</name>
<dbReference type="AlphaFoldDB" id="A0A396HKW8"/>
<evidence type="ECO:0008006" key="3">
    <source>
        <dbReference type="Google" id="ProtNLM"/>
    </source>
</evidence>
<gene>
    <name evidence="2" type="ORF">MtrunA17_Chr5g0401411</name>
</gene>
<sequence length="69" mass="8564">MVCVSFECLHSLLRSISSLILFLFSIFLRHIDKRYHLLHVKEFNRRLYPKKKINTRYFFLRKINTRYLS</sequence>
<reference evidence="2" key="1">
    <citation type="journal article" date="2018" name="Nat. Plants">
        <title>Whole-genome landscape of Medicago truncatula symbiotic genes.</title>
        <authorList>
            <person name="Pecrix Y."/>
            <person name="Gamas P."/>
            <person name="Carrere S."/>
        </authorList>
    </citation>
    <scope>NUCLEOTIDE SEQUENCE</scope>
    <source>
        <tissue evidence="2">Leaves</tissue>
    </source>
</reference>